<dbReference type="EMBL" id="JAAKFY010000014">
    <property type="protein sequence ID" value="KAF3846372.1"/>
    <property type="molecule type" value="Genomic_DNA"/>
</dbReference>
<dbReference type="PANTHER" id="PTHR34927:SF1">
    <property type="entry name" value="IQ DOMAIN-CONTAINING PROTEIN K"/>
    <property type="match status" value="1"/>
</dbReference>
<dbReference type="PANTHER" id="PTHR34927">
    <property type="entry name" value="IQ DOMAIN-CONTAINING PROTEIN K"/>
    <property type="match status" value="1"/>
</dbReference>
<evidence type="ECO:0000313" key="2">
    <source>
        <dbReference type="EMBL" id="KAF3846372.1"/>
    </source>
</evidence>
<organism evidence="2 3">
    <name type="scientific">Dissostichus mawsoni</name>
    <name type="common">Antarctic cod</name>
    <dbReference type="NCBI Taxonomy" id="36200"/>
    <lineage>
        <taxon>Eukaryota</taxon>
        <taxon>Metazoa</taxon>
        <taxon>Chordata</taxon>
        <taxon>Craniata</taxon>
        <taxon>Vertebrata</taxon>
        <taxon>Euteleostomi</taxon>
        <taxon>Actinopterygii</taxon>
        <taxon>Neopterygii</taxon>
        <taxon>Teleostei</taxon>
        <taxon>Neoteleostei</taxon>
        <taxon>Acanthomorphata</taxon>
        <taxon>Eupercaria</taxon>
        <taxon>Perciformes</taxon>
        <taxon>Notothenioidei</taxon>
        <taxon>Nototheniidae</taxon>
        <taxon>Dissostichus</taxon>
    </lineage>
</organism>
<dbReference type="CDD" id="cd23767">
    <property type="entry name" value="IQCD"/>
    <property type="match status" value="1"/>
</dbReference>
<feature type="non-terminal residue" evidence="2">
    <location>
        <position position="1"/>
    </location>
</feature>
<protein>
    <recommendedName>
        <fullName evidence="4">IQ motif containing K</fullName>
    </recommendedName>
</protein>
<gene>
    <name evidence="2" type="ORF">F7725_003450</name>
</gene>
<evidence type="ECO:0000313" key="3">
    <source>
        <dbReference type="Proteomes" id="UP000518266"/>
    </source>
</evidence>
<dbReference type="InterPro" id="IPR000048">
    <property type="entry name" value="IQ_motif_EF-hand-BS"/>
</dbReference>
<dbReference type="InterPro" id="IPR043408">
    <property type="entry name" value="IQCK"/>
</dbReference>
<sequence>FEAEHPSPPSAVWTESSSGTNLSQYSASKPSPVFCGLPTAKVCVDDDPVRDFDSLLRHPALPGYSVLGKPCLSKMKRPPPPAAEAMMPPQLHKSPVTHFLERRVFPVLLPGLEALLTEARKMAVWRGKEQHLTRVTSLTEWLYNPRPPVPLFLLLSEDQAALLIQAFWRGYKIRSRPDVQELRQWQKELRENRDIAKTVAQFWAQRESRDVSIHVVSPTPQSTVVHTPTPQMTPDGIEWLTPSLRGAEKMASSTVTDFLAVSMHVTDAHRLTPRHEEGHVSPSAGMWMPGRQLPLGKVIKQSISFWGYLIVQPAPKSLAALCPTETGSHSSRRDRAPDCQSLETTENNWLRAAISGFRNQVLYIGMLRHRTVTAVKTNITPVSCPAGTV</sequence>
<dbReference type="AlphaFoldDB" id="A0A7J5YAA2"/>
<evidence type="ECO:0008006" key="4">
    <source>
        <dbReference type="Google" id="ProtNLM"/>
    </source>
</evidence>
<evidence type="ECO:0000256" key="1">
    <source>
        <dbReference type="SAM" id="MobiDB-lite"/>
    </source>
</evidence>
<keyword evidence="3" id="KW-1185">Reference proteome</keyword>
<comment type="caution">
    <text evidence="2">The sequence shown here is derived from an EMBL/GenBank/DDBJ whole genome shotgun (WGS) entry which is preliminary data.</text>
</comment>
<proteinExistence type="predicted"/>
<reference evidence="2 3" key="1">
    <citation type="submission" date="2020-03" db="EMBL/GenBank/DDBJ databases">
        <title>Dissostichus mawsoni Genome sequencing and assembly.</title>
        <authorList>
            <person name="Park H."/>
        </authorList>
    </citation>
    <scope>NUCLEOTIDE SEQUENCE [LARGE SCALE GENOMIC DNA]</scope>
    <source>
        <strain evidence="2">DM0001</strain>
        <tissue evidence="2">Muscle</tissue>
    </source>
</reference>
<dbReference type="Pfam" id="PF00612">
    <property type="entry name" value="IQ"/>
    <property type="match status" value="1"/>
</dbReference>
<dbReference type="OrthoDB" id="2155538at2759"/>
<accession>A0A7J5YAA2</accession>
<dbReference type="PROSITE" id="PS50096">
    <property type="entry name" value="IQ"/>
    <property type="match status" value="1"/>
</dbReference>
<feature type="compositionally biased region" description="Polar residues" evidence="1">
    <location>
        <begin position="13"/>
        <end position="24"/>
    </location>
</feature>
<dbReference type="Proteomes" id="UP000518266">
    <property type="component" value="Unassembled WGS sequence"/>
</dbReference>
<name>A0A7J5YAA2_DISMA</name>
<feature type="region of interest" description="Disordered" evidence="1">
    <location>
        <begin position="1"/>
        <end position="24"/>
    </location>
</feature>